<evidence type="ECO:0000259" key="2">
    <source>
        <dbReference type="Pfam" id="PF00561"/>
    </source>
</evidence>
<keyword evidence="1" id="KW-0732">Signal</keyword>
<dbReference type="SUPFAM" id="SSF53474">
    <property type="entry name" value="alpha/beta-Hydrolases"/>
    <property type="match status" value="1"/>
</dbReference>
<dbReference type="RefSeq" id="WP_133734976.1">
    <property type="nucleotide sequence ID" value="NZ_SOAX01000001.1"/>
</dbReference>
<feature type="chain" id="PRO_5020937975" evidence="1">
    <location>
        <begin position="23"/>
        <end position="305"/>
    </location>
</feature>
<dbReference type="InterPro" id="IPR000073">
    <property type="entry name" value="AB_hydrolase_1"/>
</dbReference>
<evidence type="ECO:0000256" key="1">
    <source>
        <dbReference type="SAM" id="SignalP"/>
    </source>
</evidence>
<dbReference type="AlphaFoldDB" id="A0A4V3ER74"/>
<keyword evidence="4" id="KW-1185">Reference proteome</keyword>
<feature type="signal peptide" evidence="1">
    <location>
        <begin position="1"/>
        <end position="22"/>
    </location>
</feature>
<dbReference type="OrthoDB" id="2004167at2"/>
<name>A0A4V3ER74_9GAMM</name>
<protein>
    <submittedName>
        <fullName evidence="3">Triacylglycerol lipase</fullName>
    </submittedName>
</protein>
<accession>A0A4V3ER74</accession>
<comment type="caution">
    <text evidence="3">The sequence shown here is derived from an EMBL/GenBank/DDBJ whole genome shotgun (WGS) entry which is preliminary data.</text>
</comment>
<dbReference type="InterPro" id="IPR029058">
    <property type="entry name" value="AB_hydrolase_fold"/>
</dbReference>
<dbReference type="Pfam" id="PF00561">
    <property type="entry name" value="Abhydrolase_1"/>
    <property type="match status" value="1"/>
</dbReference>
<gene>
    <name evidence="3" type="ORF">DES49_0721</name>
</gene>
<reference evidence="3 4" key="1">
    <citation type="submission" date="2019-03" db="EMBL/GenBank/DDBJ databases">
        <title>Genomic Encyclopedia of Type Strains, Phase IV (KMG-IV): sequencing the most valuable type-strain genomes for metagenomic binning, comparative biology and taxonomic classification.</title>
        <authorList>
            <person name="Goeker M."/>
        </authorList>
    </citation>
    <scope>NUCLEOTIDE SEQUENCE [LARGE SCALE GENOMIC DNA]</scope>
    <source>
        <strain evidence="3 4">DSM 15505</strain>
    </source>
</reference>
<evidence type="ECO:0000313" key="4">
    <source>
        <dbReference type="Proteomes" id="UP000295830"/>
    </source>
</evidence>
<dbReference type="Gene3D" id="3.40.50.1820">
    <property type="entry name" value="alpha/beta hydrolase"/>
    <property type="match status" value="1"/>
</dbReference>
<dbReference type="EMBL" id="SOAX01000001">
    <property type="protein sequence ID" value="TDT44608.1"/>
    <property type="molecule type" value="Genomic_DNA"/>
</dbReference>
<organism evidence="3 4">
    <name type="scientific">Halospina denitrificans</name>
    <dbReference type="NCBI Taxonomy" id="332522"/>
    <lineage>
        <taxon>Bacteria</taxon>
        <taxon>Pseudomonadati</taxon>
        <taxon>Pseudomonadota</taxon>
        <taxon>Gammaproteobacteria</taxon>
        <taxon>Halospina</taxon>
    </lineage>
</organism>
<proteinExistence type="predicted"/>
<sequence length="305" mass="32805">MKNLIRVCSLVVLLSVSSSAMAWWWDSTPSDYTDTRYPIVLVHGMFGFDNILFVDYWYGIPSELEKYGADVYVPQVPALESTVARGEVLLDQVEELAAIHGKVNIIGHSHGGPTARYVAEVRPDLVASITSVGSPHTGSDVADVIVNSPGSSLANTLGNTLGSLIDLLSGGDFDQNMEESLRSLSSQGSAEFNQIAPAAIPTTPCGPAPSVVNGVRYYSWAGTATFTNALDPDSALLTTTSLAFDGPNDGLVGQCSAHMGKVIRDDYRMNHLDEVNQTFGLTSLFETDPKAVYRHHANRLRNQGL</sequence>
<feature type="domain" description="AB hydrolase-1" evidence="2">
    <location>
        <begin position="37"/>
        <end position="272"/>
    </location>
</feature>
<dbReference type="Proteomes" id="UP000295830">
    <property type="component" value="Unassembled WGS sequence"/>
</dbReference>
<evidence type="ECO:0000313" key="3">
    <source>
        <dbReference type="EMBL" id="TDT44608.1"/>
    </source>
</evidence>